<dbReference type="InterPro" id="IPR050639">
    <property type="entry name" value="SSR_resolvase"/>
</dbReference>
<dbReference type="PANTHER" id="PTHR30461:SF23">
    <property type="entry name" value="DNA RECOMBINASE-RELATED"/>
    <property type="match status" value="1"/>
</dbReference>
<dbReference type="SUPFAM" id="SSF53041">
    <property type="entry name" value="Resolvase-like"/>
    <property type="match status" value="1"/>
</dbReference>
<keyword evidence="2" id="KW-0238">DNA-binding</keyword>
<dbReference type="GO" id="GO:0015074">
    <property type="term" value="P:DNA integration"/>
    <property type="evidence" value="ECO:0007669"/>
    <property type="project" value="UniProtKB-KW"/>
</dbReference>
<feature type="domain" description="Resolvase/invertase-type recombinase catalytic" evidence="4">
    <location>
        <begin position="2"/>
        <end position="148"/>
    </location>
</feature>
<keyword evidence="3" id="KW-0233">DNA recombination</keyword>
<reference evidence="6" key="1">
    <citation type="journal article" date="2015" name="Proc. Natl. Acad. Sci. U.S.A.">
        <title>Networks of energetic and metabolic interactions define dynamics in microbial communities.</title>
        <authorList>
            <person name="Embree M."/>
            <person name="Liu J.K."/>
            <person name="Al-Bassam M.M."/>
            <person name="Zengler K."/>
        </authorList>
    </citation>
    <scope>NUCLEOTIDE SEQUENCE</scope>
</reference>
<evidence type="ECO:0000256" key="2">
    <source>
        <dbReference type="ARBA" id="ARBA00023125"/>
    </source>
</evidence>
<dbReference type="InterPro" id="IPR038109">
    <property type="entry name" value="DNA_bind_recomb_sf"/>
</dbReference>
<organism evidence="6">
    <name type="scientific">hydrocarbon metagenome</name>
    <dbReference type="NCBI Taxonomy" id="938273"/>
    <lineage>
        <taxon>unclassified sequences</taxon>
        <taxon>metagenomes</taxon>
        <taxon>ecological metagenomes</taxon>
    </lineage>
</organism>
<dbReference type="PROSITE" id="PS00397">
    <property type="entry name" value="RECOMBINASES_1"/>
    <property type="match status" value="1"/>
</dbReference>
<dbReference type="Gene3D" id="3.90.1750.20">
    <property type="entry name" value="Putative Large Serine Recombinase, Chain B, Domain 2"/>
    <property type="match status" value="1"/>
</dbReference>
<feature type="domain" description="Recombinase" evidence="5">
    <location>
        <begin position="156"/>
        <end position="266"/>
    </location>
</feature>
<dbReference type="PROSITE" id="PS51737">
    <property type="entry name" value="RECOMBINASE_DNA_BIND"/>
    <property type="match status" value="1"/>
</dbReference>
<dbReference type="GO" id="GO:0003677">
    <property type="term" value="F:DNA binding"/>
    <property type="evidence" value="ECO:0007669"/>
    <property type="project" value="UniProtKB-KW"/>
</dbReference>
<evidence type="ECO:0000259" key="4">
    <source>
        <dbReference type="PROSITE" id="PS51736"/>
    </source>
</evidence>
<dbReference type="InterPro" id="IPR006119">
    <property type="entry name" value="Resolv_N"/>
</dbReference>
<dbReference type="InterPro" id="IPR011109">
    <property type="entry name" value="DNA_bind_recombinase_dom"/>
</dbReference>
<dbReference type="PROSITE" id="PS51736">
    <property type="entry name" value="RECOMBINASES_3"/>
    <property type="match status" value="1"/>
</dbReference>
<protein>
    <recommendedName>
        <fullName evidence="7">Site-specific recombinase</fullName>
    </recommendedName>
</protein>
<comment type="caution">
    <text evidence="6">The sequence shown here is derived from an EMBL/GenBank/DDBJ whole genome shotgun (WGS) entry which is preliminary data.</text>
</comment>
<evidence type="ECO:0008006" key="7">
    <source>
        <dbReference type="Google" id="ProtNLM"/>
    </source>
</evidence>
<proteinExistence type="predicted"/>
<evidence type="ECO:0000256" key="3">
    <source>
        <dbReference type="ARBA" id="ARBA00023172"/>
    </source>
</evidence>
<dbReference type="InterPro" id="IPR036162">
    <property type="entry name" value="Resolvase-like_N_sf"/>
</dbReference>
<dbReference type="GO" id="GO:0000150">
    <property type="term" value="F:DNA strand exchange activity"/>
    <property type="evidence" value="ECO:0007669"/>
    <property type="project" value="InterPro"/>
</dbReference>
<accession>A0A0W8E8Y0</accession>
<dbReference type="Pfam" id="PF07508">
    <property type="entry name" value="Recombinase"/>
    <property type="match status" value="1"/>
</dbReference>
<sequence length="503" mass="57059">MRAAIYIRVSTEEQALHGYSLADQAEACRARAEELGAVIITEYFDEGITGSTLDRPGLEKLRNNIKQGLIDYVIILDPDRFSRKLSHQLLLTEEFEKAGVTLVFINFEWVDSPEGRMFYSIKGAVSEYEREKIKERMIRGKNQKAKQGGMPMNFSLFGYDYDAENGVRINQNEAEVVKYIYHALTKDNMSPAAIAIHLTESGIPTKKGKTFWFRQTVRQILLNPAYYGEWPYKRNTDKPIIIPVPPIIDKETWDKTQEVLKESKRLWAKRGKQDYLLSGIVTCLDCGTPMGGAFKNNWGKKMRYYTCAKSPSTNRISGCTPIKSINADSLEYNVWEKVKKYLQNPNEILMEARNNLPIQEGLTNELENIIGRLQSIDKGRKALVDALASGSLDLDEDINGKLQYLKKQRLFLINRKTEIEKTLQVSNNSGQIFAELYQVSKSIADGLDNIDFDTKQSIIRSLISQVLVTGRINTTNHKIDELPGVKVTLSLNLNPQSLPAISD</sequence>
<evidence type="ECO:0000313" key="6">
    <source>
        <dbReference type="EMBL" id="KUG05070.1"/>
    </source>
</evidence>
<dbReference type="InterPro" id="IPR006118">
    <property type="entry name" value="Recombinase_CS"/>
</dbReference>
<dbReference type="SMART" id="SM00857">
    <property type="entry name" value="Resolvase"/>
    <property type="match status" value="1"/>
</dbReference>
<dbReference type="CDD" id="cd00338">
    <property type="entry name" value="Ser_Recombinase"/>
    <property type="match status" value="1"/>
</dbReference>
<dbReference type="PANTHER" id="PTHR30461">
    <property type="entry name" value="DNA-INVERTASE FROM LAMBDOID PROPHAGE"/>
    <property type="match status" value="1"/>
</dbReference>
<name>A0A0W8E8Y0_9ZZZZ</name>
<dbReference type="Pfam" id="PF13408">
    <property type="entry name" value="Zn_ribbon_recom"/>
    <property type="match status" value="1"/>
</dbReference>
<dbReference type="InterPro" id="IPR025827">
    <property type="entry name" value="Zn_ribbon_recom_dom"/>
</dbReference>
<gene>
    <name evidence="6" type="ORF">ASZ90_017559</name>
</gene>
<dbReference type="Pfam" id="PF00239">
    <property type="entry name" value="Resolvase"/>
    <property type="match status" value="1"/>
</dbReference>
<evidence type="ECO:0000259" key="5">
    <source>
        <dbReference type="PROSITE" id="PS51737"/>
    </source>
</evidence>
<dbReference type="EMBL" id="LNQE01001831">
    <property type="protein sequence ID" value="KUG05070.1"/>
    <property type="molecule type" value="Genomic_DNA"/>
</dbReference>
<keyword evidence="1" id="KW-0229">DNA integration</keyword>
<evidence type="ECO:0000256" key="1">
    <source>
        <dbReference type="ARBA" id="ARBA00022908"/>
    </source>
</evidence>
<dbReference type="Gene3D" id="3.40.50.1390">
    <property type="entry name" value="Resolvase, N-terminal catalytic domain"/>
    <property type="match status" value="1"/>
</dbReference>
<dbReference type="AlphaFoldDB" id="A0A0W8E8Y0"/>